<keyword evidence="1" id="KW-0479">Metal-binding</keyword>
<dbReference type="Pfam" id="PF01753">
    <property type="entry name" value="zf-MYND"/>
    <property type="match status" value="1"/>
</dbReference>
<evidence type="ECO:0000313" key="7">
    <source>
        <dbReference type="Proteomes" id="UP000815677"/>
    </source>
</evidence>
<dbReference type="PROSITE" id="PS50865">
    <property type="entry name" value="ZF_MYND_2"/>
    <property type="match status" value="1"/>
</dbReference>
<evidence type="ECO:0000256" key="1">
    <source>
        <dbReference type="ARBA" id="ARBA00022723"/>
    </source>
</evidence>
<gene>
    <name evidence="6" type="ORF">MCHLO_03930</name>
</gene>
<evidence type="ECO:0000259" key="5">
    <source>
        <dbReference type="PROSITE" id="PS50865"/>
    </source>
</evidence>
<evidence type="ECO:0000256" key="4">
    <source>
        <dbReference type="PROSITE-ProRule" id="PRU00134"/>
    </source>
</evidence>
<feature type="domain" description="MYND-type" evidence="5">
    <location>
        <begin position="25"/>
        <end position="66"/>
    </location>
</feature>
<dbReference type="Proteomes" id="UP000815677">
    <property type="component" value="Unassembled WGS sequence"/>
</dbReference>
<evidence type="ECO:0000256" key="3">
    <source>
        <dbReference type="ARBA" id="ARBA00022833"/>
    </source>
</evidence>
<dbReference type="CDD" id="cd23024">
    <property type="entry name" value="zf-HIT_ZNHIT2-3"/>
    <property type="match status" value="1"/>
</dbReference>
<keyword evidence="7" id="KW-1185">Reference proteome</keyword>
<dbReference type="InterPro" id="IPR002893">
    <property type="entry name" value="Znf_MYND"/>
</dbReference>
<sequence length="334" mass="36941">MPTPTTSTSHGGPAPALVTALPRVCHVCGKSETKLNPIFRCSRCRIIDYCSTKCQKADWKAHKPMCTEAEDDAELQLSQIGENIYTNLMPVVHHMLQSAFIKAFNLASLPESRLKNEIFVANVDILVEPVKNEDLTALVAAVQHERQTGGQERVPDALWNVVATPQLRSFVPSQMRPGEEPLVKRTLLMKDFMSPKSPPIVALGLVRMFKGHTKHGCEAFPCMIHEPNLELAQKALREGKRKFPVDDDLSFANAVLRIGTSSATDPGFGGLGTKLSTRDKKVIKDYAEDRHVAPGGGDIPWQSPYYGAWLLRKRFVEIEVSAQNAQAAHIPDKQ</sequence>
<dbReference type="SUPFAM" id="SSF144232">
    <property type="entry name" value="HIT/MYND zinc finger-like"/>
    <property type="match status" value="1"/>
</dbReference>
<dbReference type="PANTHER" id="PTHR10237">
    <property type="entry name" value="DEFORMED EPIDERMAL AUTOREGULATORY FACTOR 1 HOMOLOG SUPPRESSIN"/>
    <property type="match status" value="1"/>
</dbReference>
<organism evidence="6 7">
    <name type="scientific">Mycena chlorophos</name>
    <name type="common">Agaric fungus</name>
    <name type="synonym">Agaricus chlorophos</name>
    <dbReference type="NCBI Taxonomy" id="658473"/>
    <lineage>
        <taxon>Eukaryota</taxon>
        <taxon>Fungi</taxon>
        <taxon>Dikarya</taxon>
        <taxon>Basidiomycota</taxon>
        <taxon>Agaricomycotina</taxon>
        <taxon>Agaricomycetes</taxon>
        <taxon>Agaricomycetidae</taxon>
        <taxon>Agaricales</taxon>
        <taxon>Marasmiineae</taxon>
        <taxon>Mycenaceae</taxon>
        <taxon>Mycena</taxon>
    </lineage>
</organism>
<evidence type="ECO:0000256" key="2">
    <source>
        <dbReference type="ARBA" id="ARBA00022771"/>
    </source>
</evidence>
<evidence type="ECO:0000313" key="6">
    <source>
        <dbReference type="EMBL" id="GAT46398.1"/>
    </source>
</evidence>
<protein>
    <recommendedName>
        <fullName evidence="5">MYND-type domain-containing protein</fullName>
    </recommendedName>
</protein>
<keyword evidence="3" id="KW-0862">Zinc</keyword>
<dbReference type="EMBL" id="DF842472">
    <property type="protein sequence ID" value="GAT46398.1"/>
    <property type="molecule type" value="Genomic_DNA"/>
</dbReference>
<dbReference type="PROSITE" id="PS01360">
    <property type="entry name" value="ZF_MYND_1"/>
    <property type="match status" value="1"/>
</dbReference>
<accession>A0ABQ0L5Q2</accession>
<dbReference type="PANTHER" id="PTHR10237:SF14">
    <property type="entry name" value="MYND-TYPE DOMAIN-CONTAINING PROTEIN"/>
    <property type="match status" value="1"/>
</dbReference>
<name>A0ABQ0L5Q2_MYCCL</name>
<proteinExistence type="predicted"/>
<keyword evidence="2 4" id="KW-0863">Zinc-finger</keyword>
<dbReference type="Gene3D" id="6.10.140.2220">
    <property type="match status" value="1"/>
</dbReference>
<reference evidence="6" key="1">
    <citation type="submission" date="2014-09" db="EMBL/GenBank/DDBJ databases">
        <title>Genome sequence of the luminous mushroom Mycena chlorophos for searching fungal bioluminescence genes.</title>
        <authorList>
            <person name="Tanaka Y."/>
            <person name="Kasuga D."/>
            <person name="Oba Y."/>
            <person name="Hase S."/>
            <person name="Sato K."/>
            <person name="Oba Y."/>
            <person name="Sakakibara Y."/>
        </authorList>
    </citation>
    <scope>NUCLEOTIDE SEQUENCE</scope>
</reference>
<dbReference type="InterPro" id="IPR024119">
    <property type="entry name" value="TF_DEAF-1"/>
</dbReference>